<dbReference type="InterPro" id="IPR029787">
    <property type="entry name" value="Nucleotide_cyclase"/>
</dbReference>
<dbReference type="SUPFAM" id="SSF141868">
    <property type="entry name" value="EAL domain-like"/>
    <property type="match status" value="1"/>
</dbReference>
<evidence type="ECO:0000259" key="4">
    <source>
        <dbReference type="PROSITE" id="PS50887"/>
    </source>
</evidence>
<dbReference type="InterPro" id="IPR043128">
    <property type="entry name" value="Rev_trsase/Diguanyl_cyclase"/>
</dbReference>
<dbReference type="PATRIC" id="fig|1789004.3.peg.1392"/>
<dbReference type="AlphaFoldDB" id="A0A149VXZ0"/>
<feature type="domain" description="EAL" evidence="3">
    <location>
        <begin position="355"/>
        <end position="608"/>
    </location>
</feature>
<dbReference type="SMART" id="SM00052">
    <property type="entry name" value="EAL"/>
    <property type="match status" value="1"/>
</dbReference>
<keyword evidence="6" id="KW-1185">Reference proteome</keyword>
<dbReference type="EMBL" id="LRRD01000025">
    <property type="protein sequence ID" value="KXW58079.1"/>
    <property type="molecule type" value="Genomic_DNA"/>
</dbReference>
<dbReference type="InterPro" id="IPR001633">
    <property type="entry name" value="EAL_dom"/>
</dbReference>
<dbReference type="SMART" id="SM00267">
    <property type="entry name" value="GGDEF"/>
    <property type="match status" value="1"/>
</dbReference>
<keyword evidence="5" id="KW-0378">Hydrolase</keyword>
<evidence type="ECO:0000259" key="3">
    <source>
        <dbReference type="PROSITE" id="PS50883"/>
    </source>
</evidence>
<dbReference type="GO" id="GO:0019825">
    <property type="term" value="F:oxygen binding"/>
    <property type="evidence" value="ECO:0007669"/>
    <property type="project" value="InterPro"/>
</dbReference>
<evidence type="ECO:0000256" key="2">
    <source>
        <dbReference type="ARBA" id="ARBA00029839"/>
    </source>
</evidence>
<evidence type="ECO:0000313" key="5">
    <source>
        <dbReference type="EMBL" id="KXW58079.1"/>
    </source>
</evidence>
<evidence type="ECO:0000256" key="1">
    <source>
        <dbReference type="ARBA" id="ARBA00015125"/>
    </source>
</evidence>
<dbReference type="CDD" id="cd01949">
    <property type="entry name" value="GGDEF"/>
    <property type="match status" value="1"/>
</dbReference>
<sequence>MVEKIISDYMLEEKFITAENIARRKEFLEFSEVDVEILSQIHQYLERNEVVVDLFTDSFYRHVFSFPELRMMLSDEASIHRLKKLQSKYFFRLTAGDYGEDYVSDRLKVGYTHQKVGLEPRWYTGAYRKYLSSLLPILHEIYGDDSTKLIAAYDAVLKVVFFDMDLALDTYFHSSMQKLFRLANYDSLTSLPNRNLFYDRLAQEIKKVQRTESSLALLLIDLDQFKEVNDTLGHPSGDLLLIEAAHRIRKCVREADTVARLGGDEFIIILPELNTHTHVERIALDIIQVLSKPYQLDNDTVYISASIGITVYPEDAQDIANLLKHADQAMYVAKAEGRNRFSYFTQSMQQEAKEKQELTNDLRQALVRKELHVYYQPIIGLKSGSITKAEALLRWKHPTRGMVSPVIFIPLAEESGLIHEIGDWVFQQALACVVDWQKRLGFVIQISVNKSPIQFEHPEKQVWQQKMKELGVPGNRINVEITEGLLFKQSAKTKERLLDFRNDGIEVSIDDFGTGFSSLSYLKQFDIDYLKIDRSFIKDLEKNSDDRALAEAIIVMAHKLGIRTIAEGVETEVQRDILKSCGCDFVQGFLYSPAIPAAEFEKMIAGEQSVRS</sequence>
<feature type="domain" description="GGDEF" evidence="4">
    <location>
        <begin position="213"/>
        <end position="346"/>
    </location>
</feature>
<dbReference type="Gene3D" id="3.20.20.450">
    <property type="entry name" value="EAL domain"/>
    <property type="match status" value="1"/>
</dbReference>
<proteinExistence type="predicted"/>
<protein>
    <recommendedName>
        <fullName evidence="1">Diguanylate cyclase DosC</fullName>
    </recommendedName>
    <alternativeName>
        <fullName evidence="2">Direct oxygen-sensing cyclase</fullName>
    </alternativeName>
</protein>
<accession>A0A149VXZ0</accession>
<dbReference type="PANTHER" id="PTHR44757">
    <property type="entry name" value="DIGUANYLATE CYCLASE DGCP"/>
    <property type="match status" value="1"/>
</dbReference>
<dbReference type="PROSITE" id="PS50887">
    <property type="entry name" value="GGDEF"/>
    <property type="match status" value="1"/>
</dbReference>
<dbReference type="PROSITE" id="PS50883">
    <property type="entry name" value="EAL"/>
    <property type="match status" value="1"/>
</dbReference>
<dbReference type="GO" id="GO:0020037">
    <property type="term" value="F:heme binding"/>
    <property type="evidence" value="ECO:0007669"/>
    <property type="project" value="InterPro"/>
</dbReference>
<dbReference type="SUPFAM" id="SSF55073">
    <property type="entry name" value="Nucleotide cyclase"/>
    <property type="match status" value="1"/>
</dbReference>
<dbReference type="PANTHER" id="PTHR44757:SF2">
    <property type="entry name" value="BIOFILM ARCHITECTURE MAINTENANCE PROTEIN MBAA"/>
    <property type="match status" value="1"/>
</dbReference>
<dbReference type="InterPro" id="IPR012292">
    <property type="entry name" value="Globin/Proto"/>
</dbReference>
<dbReference type="Pfam" id="PF00990">
    <property type="entry name" value="GGDEF"/>
    <property type="match status" value="1"/>
</dbReference>
<dbReference type="Gene3D" id="1.10.490.10">
    <property type="entry name" value="Globins"/>
    <property type="match status" value="1"/>
</dbReference>
<evidence type="ECO:0000313" key="6">
    <source>
        <dbReference type="Proteomes" id="UP000075653"/>
    </source>
</evidence>
<dbReference type="InterPro" id="IPR009050">
    <property type="entry name" value="Globin-like_sf"/>
</dbReference>
<dbReference type="InterPro" id="IPR044398">
    <property type="entry name" value="Globin-sensor_dom"/>
</dbReference>
<dbReference type="InterPro" id="IPR000160">
    <property type="entry name" value="GGDEF_dom"/>
</dbReference>
<dbReference type="FunFam" id="3.30.70.270:FF:000001">
    <property type="entry name" value="Diguanylate cyclase domain protein"/>
    <property type="match status" value="1"/>
</dbReference>
<dbReference type="NCBIfam" id="TIGR00254">
    <property type="entry name" value="GGDEF"/>
    <property type="match status" value="1"/>
</dbReference>
<dbReference type="STRING" id="1789004.FEMY_13740"/>
<dbReference type="Pfam" id="PF00563">
    <property type="entry name" value="EAL"/>
    <property type="match status" value="1"/>
</dbReference>
<comment type="caution">
    <text evidence="5">The sequence shown here is derived from an EMBL/GenBank/DDBJ whole genome shotgun (WGS) entry which is preliminary data.</text>
</comment>
<dbReference type="Pfam" id="PF11563">
    <property type="entry name" value="Protoglobin"/>
    <property type="match status" value="1"/>
</dbReference>
<dbReference type="CDD" id="cd01948">
    <property type="entry name" value="EAL"/>
    <property type="match status" value="1"/>
</dbReference>
<gene>
    <name evidence="5" type="primary">gmr_9</name>
    <name evidence="5" type="ORF">FEMY_13740</name>
</gene>
<dbReference type="SUPFAM" id="SSF46458">
    <property type="entry name" value="Globin-like"/>
    <property type="match status" value="1"/>
</dbReference>
<name>A0A149VXZ0_9PROT</name>
<dbReference type="Proteomes" id="UP000075653">
    <property type="component" value="Unassembled WGS sequence"/>
</dbReference>
<dbReference type="GO" id="GO:0016787">
    <property type="term" value="F:hydrolase activity"/>
    <property type="evidence" value="ECO:0007669"/>
    <property type="project" value="UniProtKB-KW"/>
</dbReference>
<dbReference type="InterPro" id="IPR052155">
    <property type="entry name" value="Biofilm_reg_signaling"/>
</dbReference>
<dbReference type="Gene3D" id="3.30.70.270">
    <property type="match status" value="1"/>
</dbReference>
<reference evidence="5 6" key="1">
    <citation type="submission" date="2016-01" db="EMBL/GenBank/DDBJ databases">
        <title>Genome sequence of the acidophilic iron oxidising Ferrovum strain Z-31.</title>
        <authorList>
            <person name="Poehlein A."/>
            <person name="Ullrich S.R."/>
            <person name="Schloemann M."/>
            <person name="Muehling M."/>
            <person name="Daniel R."/>
        </authorList>
    </citation>
    <scope>NUCLEOTIDE SEQUENCE [LARGE SCALE GENOMIC DNA]</scope>
    <source>
        <strain evidence="5 6">Z-31</strain>
    </source>
</reference>
<organism evidence="5 6">
    <name type="scientific">Ferrovum myxofaciens</name>
    <dbReference type="NCBI Taxonomy" id="416213"/>
    <lineage>
        <taxon>Bacteria</taxon>
        <taxon>Pseudomonadati</taxon>
        <taxon>Pseudomonadota</taxon>
        <taxon>Betaproteobacteria</taxon>
        <taxon>Ferrovales</taxon>
        <taxon>Ferrovaceae</taxon>
        <taxon>Ferrovum</taxon>
    </lineage>
</organism>
<dbReference type="InterPro" id="IPR035919">
    <property type="entry name" value="EAL_sf"/>
</dbReference>